<evidence type="ECO:0000313" key="3">
    <source>
        <dbReference type="Proteomes" id="UP000807025"/>
    </source>
</evidence>
<comment type="caution">
    <text evidence="2">The sequence shown here is derived from an EMBL/GenBank/DDBJ whole genome shotgun (WGS) entry which is preliminary data.</text>
</comment>
<dbReference type="Proteomes" id="UP000807025">
    <property type="component" value="Unassembled WGS sequence"/>
</dbReference>
<organism evidence="2 3">
    <name type="scientific">Pleurotus eryngii</name>
    <name type="common">Boletus of the steppes</name>
    <dbReference type="NCBI Taxonomy" id="5323"/>
    <lineage>
        <taxon>Eukaryota</taxon>
        <taxon>Fungi</taxon>
        <taxon>Dikarya</taxon>
        <taxon>Basidiomycota</taxon>
        <taxon>Agaricomycotina</taxon>
        <taxon>Agaricomycetes</taxon>
        <taxon>Agaricomycetidae</taxon>
        <taxon>Agaricales</taxon>
        <taxon>Pleurotineae</taxon>
        <taxon>Pleurotaceae</taxon>
        <taxon>Pleurotus</taxon>
    </lineage>
</organism>
<keyword evidence="1" id="KW-1133">Transmembrane helix</keyword>
<name>A0A9P5ZWV9_PLEER</name>
<gene>
    <name evidence="2" type="ORF">BDN71DRAFT_1432601</name>
</gene>
<keyword evidence="3" id="KW-1185">Reference proteome</keyword>
<dbReference type="AlphaFoldDB" id="A0A9P5ZWV9"/>
<protein>
    <submittedName>
        <fullName evidence="2">Uncharacterized protein</fullName>
    </submittedName>
</protein>
<keyword evidence="1" id="KW-0812">Transmembrane</keyword>
<accession>A0A9P5ZWV9</accession>
<dbReference type="EMBL" id="MU154588">
    <property type="protein sequence ID" value="KAF9493246.1"/>
    <property type="molecule type" value="Genomic_DNA"/>
</dbReference>
<feature type="transmembrane region" description="Helical" evidence="1">
    <location>
        <begin position="41"/>
        <end position="65"/>
    </location>
</feature>
<reference evidence="2" key="1">
    <citation type="submission" date="2020-11" db="EMBL/GenBank/DDBJ databases">
        <authorList>
            <consortium name="DOE Joint Genome Institute"/>
            <person name="Ahrendt S."/>
            <person name="Riley R."/>
            <person name="Andreopoulos W."/>
            <person name="Labutti K."/>
            <person name="Pangilinan J."/>
            <person name="Ruiz-Duenas F.J."/>
            <person name="Barrasa J.M."/>
            <person name="Sanchez-Garcia M."/>
            <person name="Camarero S."/>
            <person name="Miyauchi S."/>
            <person name="Serrano A."/>
            <person name="Linde D."/>
            <person name="Babiker R."/>
            <person name="Drula E."/>
            <person name="Ayuso-Fernandez I."/>
            <person name="Pacheco R."/>
            <person name="Padilla G."/>
            <person name="Ferreira P."/>
            <person name="Barriuso J."/>
            <person name="Kellner H."/>
            <person name="Castanera R."/>
            <person name="Alfaro M."/>
            <person name="Ramirez L."/>
            <person name="Pisabarro A.G."/>
            <person name="Kuo A."/>
            <person name="Tritt A."/>
            <person name="Lipzen A."/>
            <person name="He G."/>
            <person name="Yan M."/>
            <person name="Ng V."/>
            <person name="Cullen D."/>
            <person name="Martin F."/>
            <person name="Rosso M.-N."/>
            <person name="Henrissat B."/>
            <person name="Hibbett D."/>
            <person name="Martinez A.T."/>
            <person name="Grigoriev I.V."/>
        </authorList>
    </citation>
    <scope>NUCLEOTIDE SEQUENCE</scope>
    <source>
        <strain evidence="2">ATCC 90797</strain>
    </source>
</reference>
<evidence type="ECO:0000313" key="2">
    <source>
        <dbReference type="EMBL" id="KAF9493246.1"/>
    </source>
</evidence>
<proteinExistence type="predicted"/>
<keyword evidence="1" id="KW-0472">Membrane</keyword>
<sequence>MWWTARYTLTREAWDHPEISSTAPLSHLICGFALTLTFASIVRYILIGQISAVTGITALSVLSVVSLHNRRKHRNELGKNFLTASDGSEGSNIGNWNDKRLTLSVLHGLRCMLGSSCVTHLHASFFTQDRPAIVCLQRFLAPLTLSVGHGMRLWLAMGVEDKAGSNDGCNVLQRSSLQGAMIFTWDRLCGSCGKFATTH</sequence>
<evidence type="ECO:0000256" key="1">
    <source>
        <dbReference type="SAM" id="Phobius"/>
    </source>
</evidence>